<evidence type="ECO:0000313" key="2">
    <source>
        <dbReference type="EMBL" id="KAK7089516.1"/>
    </source>
</evidence>
<comment type="caution">
    <text evidence="2">The sequence shown here is derived from an EMBL/GenBank/DDBJ whole genome shotgun (WGS) entry which is preliminary data.</text>
</comment>
<protein>
    <submittedName>
        <fullName evidence="2">Uncharacterized protein</fullName>
    </submittedName>
</protein>
<gene>
    <name evidence="2" type="ORF">V1264_024975</name>
</gene>
<reference evidence="2 3" key="1">
    <citation type="submission" date="2024-02" db="EMBL/GenBank/DDBJ databases">
        <title>Chromosome-scale genome assembly of the rough periwinkle Littorina saxatilis.</title>
        <authorList>
            <person name="De Jode A."/>
            <person name="Faria R."/>
            <person name="Formenti G."/>
            <person name="Sims Y."/>
            <person name="Smith T.P."/>
            <person name="Tracey A."/>
            <person name="Wood J.M.D."/>
            <person name="Zagrodzka Z.B."/>
            <person name="Johannesson K."/>
            <person name="Butlin R.K."/>
            <person name="Leder E.H."/>
        </authorList>
    </citation>
    <scope>NUCLEOTIDE SEQUENCE [LARGE SCALE GENOMIC DNA]</scope>
    <source>
        <strain evidence="2">Snail1</strain>
        <tissue evidence="2">Muscle</tissue>
    </source>
</reference>
<evidence type="ECO:0000313" key="3">
    <source>
        <dbReference type="Proteomes" id="UP001374579"/>
    </source>
</evidence>
<organism evidence="2 3">
    <name type="scientific">Littorina saxatilis</name>
    <dbReference type="NCBI Taxonomy" id="31220"/>
    <lineage>
        <taxon>Eukaryota</taxon>
        <taxon>Metazoa</taxon>
        <taxon>Spiralia</taxon>
        <taxon>Lophotrochozoa</taxon>
        <taxon>Mollusca</taxon>
        <taxon>Gastropoda</taxon>
        <taxon>Caenogastropoda</taxon>
        <taxon>Littorinimorpha</taxon>
        <taxon>Littorinoidea</taxon>
        <taxon>Littorinidae</taxon>
        <taxon>Littorina</taxon>
    </lineage>
</organism>
<evidence type="ECO:0000256" key="1">
    <source>
        <dbReference type="SAM" id="MobiDB-lite"/>
    </source>
</evidence>
<accession>A0AAN9AM27</accession>
<name>A0AAN9AM27_9CAEN</name>
<keyword evidence="3" id="KW-1185">Reference proteome</keyword>
<dbReference type="EMBL" id="JBAMIC010001399">
    <property type="protein sequence ID" value="KAK7089516.1"/>
    <property type="molecule type" value="Genomic_DNA"/>
</dbReference>
<sequence>MEKRLAFLLNSCKAGNIFDAEGEELKSLIDDYFLSDGNQCSERPEGDSESSDCDSESDDDERRRTENQLPDNFFLAESEFDDVGEEIEEPIVRISGPGDEQMDDCNGVPPPELLQMLRQFSCNCKQIKDTLKLCRPMTDLCWRCQSNNTKIFRGANLTDEEKGELML</sequence>
<dbReference type="Proteomes" id="UP001374579">
    <property type="component" value="Unassembled WGS sequence"/>
</dbReference>
<dbReference type="AlphaFoldDB" id="A0AAN9AM27"/>
<proteinExistence type="predicted"/>
<feature type="region of interest" description="Disordered" evidence="1">
    <location>
        <begin position="37"/>
        <end position="69"/>
    </location>
</feature>
<feature type="compositionally biased region" description="Acidic residues" evidence="1">
    <location>
        <begin position="47"/>
        <end position="59"/>
    </location>
</feature>